<reference evidence="4 5" key="1">
    <citation type="submission" date="2019-10" db="EMBL/GenBank/DDBJ databases">
        <title>Comparative genomics of sulfur disproportionating microorganisms.</title>
        <authorList>
            <person name="Ward L.M."/>
            <person name="Bertran E."/>
            <person name="Johnston D."/>
        </authorList>
    </citation>
    <scope>NUCLEOTIDE SEQUENCE [LARGE SCALE GENOMIC DNA]</scope>
    <source>
        <strain evidence="4 5">DSM 14055</strain>
    </source>
</reference>
<dbReference type="InterPro" id="IPR036677">
    <property type="entry name" value="EutN_CcmL_sf"/>
</dbReference>
<dbReference type="PANTHER" id="PTHR36539">
    <property type="entry name" value="ETHANOLAMINE UTILIZATION PROTEIN EUTN"/>
    <property type="match status" value="1"/>
</dbReference>
<dbReference type="InterPro" id="IPR004992">
    <property type="entry name" value="EutN_CcmL"/>
</dbReference>
<dbReference type="PROSITE" id="PS51932">
    <property type="entry name" value="BMV"/>
    <property type="match status" value="1"/>
</dbReference>
<dbReference type="EMBL" id="WHYR01000045">
    <property type="protein sequence ID" value="MQL53310.1"/>
    <property type="molecule type" value="Genomic_DNA"/>
</dbReference>
<accession>A0A6N7ITC3</accession>
<keyword evidence="3" id="KW-1283">Bacterial microcompartment</keyword>
<dbReference type="Pfam" id="PF03319">
    <property type="entry name" value="EutN_CcmL"/>
    <property type="match status" value="1"/>
</dbReference>
<comment type="caution">
    <text evidence="4">The sequence shown here is derived from an EMBL/GenBank/DDBJ whole genome shotgun (WGS) entry which is preliminary data.</text>
</comment>
<evidence type="ECO:0000313" key="5">
    <source>
        <dbReference type="Proteomes" id="UP000441717"/>
    </source>
</evidence>
<comment type="subcellular location">
    <subcellularLocation>
        <location evidence="1">Carboxysome</location>
    </subcellularLocation>
</comment>
<dbReference type="CDD" id="cd01614">
    <property type="entry name" value="EutN_CcmL"/>
    <property type="match status" value="1"/>
</dbReference>
<evidence type="ECO:0000313" key="4">
    <source>
        <dbReference type="EMBL" id="MQL53310.1"/>
    </source>
</evidence>
<dbReference type="Gene3D" id="2.40.50.220">
    <property type="entry name" value="EutN/Ccml"/>
    <property type="match status" value="1"/>
</dbReference>
<proteinExistence type="predicted"/>
<keyword evidence="2" id="KW-1282">Carboxysome</keyword>
<gene>
    <name evidence="4" type="ORF">GFC01_13800</name>
</gene>
<protein>
    <submittedName>
        <fullName evidence="4">Ethanolamine utilization protein EutN</fullName>
    </submittedName>
</protein>
<evidence type="ECO:0000256" key="1">
    <source>
        <dbReference type="ARBA" id="ARBA00023587"/>
    </source>
</evidence>
<dbReference type="SUPFAM" id="SSF159133">
    <property type="entry name" value="EutN/CcmL-like"/>
    <property type="match status" value="1"/>
</dbReference>
<dbReference type="Proteomes" id="UP000441717">
    <property type="component" value="Unassembled WGS sequence"/>
</dbReference>
<keyword evidence="5" id="KW-1185">Reference proteome</keyword>
<name>A0A6N7ITC3_9FIRM</name>
<dbReference type="AlphaFoldDB" id="A0A6N7ITC3"/>
<evidence type="ECO:0000256" key="2">
    <source>
        <dbReference type="ARBA" id="ARBA00023669"/>
    </source>
</evidence>
<organism evidence="4 5">
    <name type="scientific">Desulfofundulus thermobenzoicus</name>
    <dbReference type="NCBI Taxonomy" id="29376"/>
    <lineage>
        <taxon>Bacteria</taxon>
        <taxon>Bacillati</taxon>
        <taxon>Bacillota</taxon>
        <taxon>Clostridia</taxon>
        <taxon>Eubacteriales</taxon>
        <taxon>Peptococcaceae</taxon>
        <taxon>Desulfofundulus</taxon>
    </lineage>
</organism>
<sequence>MILGRVIGTVVSTRKDERLTGFKLLVVEPMQPGKKAESGEFVAVDTVGAGVGEIVLAVMGSPASRTMTDADGPVPVDAAIVGIVDTVELAGSR</sequence>
<evidence type="ECO:0000256" key="3">
    <source>
        <dbReference type="ARBA" id="ARBA00024446"/>
    </source>
</evidence>
<dbReference type="OrthoDB" id="196195at2"/>
<dbReference type="GO" id="GO:0031470">
    <property type="term" value="C:carboxysome"/>
    <property type="evidence" value="ECO:0007669"/>
    <property type="project" value="UniProtKB-SubCell"/>
</dbReference>